<proteinExistence type="predicted"/>
<dbReference type="InterPro" id="IPR002683">
    <property type="entry name" value="PsbP_C"/>
</dbReference>
<sequence>MKKILILFALIIFLWLGYYGVGFLNKNNTDIAQVKNNTPETTNSNQTETTKPTSEPKTNSNCATLSNSEKENINLWKTYTNSKYGYSFKYPQTWILASNEEKSVIFKDNEASLEFRFASEEMTNFGLVEYSLDSSIDVTIACVKTTKSSLTNQNSPQSKIIFTKFNKNDQDHMAMLSYQDQGASLSSDIIESYDLILKTIEFK</sequence>
<evidence type="ECO:0000313" key="3">
    <source>
        <dbReference type="EMBL" id="OGD67539.1"/>
    </source>
</evidence>
<accession>A0A1F5EJD9</accession>
<evidence type="ECO:0000313" key="4">
    <source>
        <dbReference type="Proteomes" id="UP000176451"/>
    </source>
</evidence>
<protein>
    <recommendedName>
        <fullName evidence="2">PsbP C-terminal domain-containing protein</fullName>
    </recommendedName>
</protein>
<dbReference type="Gene3D" id="3.40.1000.10">
    <property type="entry name" value="Mog1/PsbP, alpha/beta/alpha sandwich"/>
    <property type="match status" value="1"/>
</dbReference>
<dbReference type="EMBL" id="MEZV01000013">
    <property type="protein sequence ID" value="OGD67539.1"/>
    <property type="molecule type" value="Genomic_DNA"/>
</dbReference>
<feature type="domain" description="PsbP C-terminal" evidence="2">
    <location>
        <begin position="77"/>
        <end position="157"/>
    </location>
</feature>
<comment type="caution">
    <text evidence="3">The sequence shown here is derived from an EMBL/GenBank/DDBJ whole genome shotgun (WGS) entry which is preliminary data.</text>
</comment>
<evidence type="ECO:0000259" key="2">
    <source>
        <dbReference type="Pfam" id="PF01789"/>
    </source>
</evidence>
<organism evidence="3 4">
    <name type="scientific">Candidatus Berkelbacteria bacterium RIFCSPHIGHO2_12_FULL_36_9</name>
    <dbReference type="NCBI Taxonomy" id="1797469"/>
    <lineage>
        <taxon>Bacteria</taxon>
        <taxon>Candidatus Berkelbacteria</taxon>
    </lineage>
</organism>
<dbReference type="GO" id="GO:0005509">
    <property type="term" value="F:calcium ion binding"/>
    <property type="evidence" value="ECO:0007669"/>
    <property type="project" value="InterPro"/>
</dbReference>
<dbReference type="GO" id="GO:0015979">
    <property type="term" value="P:photosynthesis"/>
    <property type="evidence" value="ECO:0007669"/>
    <property type="project" value="InterPro"/>
</dbReference>
<gene>
    <name evidence="3" type="ORF">A3F08_00720</name>
</gene>
<feature type="region of interest" description="Disordered" evidence="1">
    <location>
        <begin position="36"/>
        <end position="61"/>
    </location>
</feature>
<dbReference type="GO" id="GO:0009654">
    <property type="term" value="C:photosystem II oxygen evolving complex"/>
    <property type="evidence" value="ECO:0007669"/>
    <property type="project" value="InterPro"/>
</dbReference>
<dbReference type="Proteomes" id="UP000176451">
    <property type="component" value="Unassembled WGS sequence"/>
</dbReference>
<feature type="compositionally biased region" description="Low complexity" evidence="1">
    <location>
        <begin position="47"/>
        <end position="60"/>
    </location>
</feature>
<dbReference type="AlphaFoldDB" id="A0A1F5EJD9"/>
<name>A0A1F5EJD9_9BACT</name>
<dbReference type="Pfam" id="PF01789">
    <property type="entry name" value="PsbP"/>
    <property type="match status" value="1"/>
</dbReference>
<dbReference type="STRING" id="1797469.A3F08_00720"/>
<reference evidence="3 4" key="1">
    <citation type="journal article" date="2016" name="Nat. Commun.">
        <title>Thousands of microbial genomes shed light on interconnected biogeochemical processes in an aquifer system.</title>
        <authorList>
            <person name="Anantharaman K."/>
            <person name="Brown C.T."/>
            <person name="Hug L.A."/>
            <person name="Sharon I."/>
            <person name="Castelle C.J."/>
            <person name="Probst A.J."/>
            <person name="Thomas B.C."/>
            <person name="Singh A."/>
            <person name="Wilkins M.J."/>
            <person name="Karaoz U."/>
            <person name="Brodie E.L."/>
            <person name="Williams K.H."/>
            <person name="Hubbard S.S."/>
            <person name="Banfield J.F."/>
        </authorList>
    </citation>
    <scope>NUCLEOTIDE SEQUENCE [LARGE SCALE GENOMIC DNA]</scope>
</reference>
<evidence type="ECO:0000256" key="1">
    <source>
        <dbReference type="SAM" id="MobiDB-lite"/>
    </source>
</evidence>
<dbReference type="GO" id="GO:0019898">
    <property type="term" value="C:extrinsic component of membrane"/>
    <property type="evidence" value="ECO:0007669"/>
    <property type="project" value="InterPro"/>
</dbReference>
<feature type="compositionally biased region" description="Polar residues" evidence="1">
    <location>
        <begin position="36"/>
        <end position="46"/>
    </location>
</feature>